<comment type="catalytic activity">
    <reaction evidence="10">
        <text>gamma-L-glutamyl-L-cysteine + glycine + ATP = glutathione + ADP + phosphate + H(+)</text>
        <dbReference type="Rhea" id="RHEA:13557"/>
        <dbReference type="ChEBI" id="CHEBI:15378"/>
        <dbReference type="ChEBI" id="CHEBI:30616"/>
        <dbReference type="ChEBI" id="CHEBI:43474"/>
        <dbReference type="ChEBI" id="CHEBI:57305"/>
        <dbReference type="ChEBI" id="CHEBI:57925"/>
        <dbReference type="ChEBI" id="CHEBI:58173"/>
        <dbReference type="ChEBI" id="CHEBI:456216"/>
        <dbReference type="EC" id="6.3.2.3"/>
    </reaction>
</comment>
<keyword evidence="6 10" id="KW-0547">Nucleotide-binding</keyword>
<accession>A0A845HZY1</accession>
<comment type="pathway">
    <text evidence="10">Sulfur metabolism; glutathione biosynthesis; glutathione from L-cysteine and L-glutamate: step 2/2.</text>
</comment>
<proteinExistence type="inferred from homology"/>
<keyword evidence="9" id="KW-0464">Manganese</keyword>
<dbReference type="InterPro" id="IPR013815">
    <property type="entry name" value="ATP_grasp_subdomain_1"/>
</dbReference>
<comment type="cofactor">
    <cofactor evidence="2">
        <name>Mg(2+)</name>
        <dbReference type="ChEBI" id="CHEBI:18420"/>
    </cofactor>
</comment>
<keyword evidence="13" id="KW-1185">Reference proteome</keyword>
<dbReference type="PROSITE" id="PS50975">
    <property type="entry name" value="ATP_GRASP"/>
    <property type="match status" value="1"/>
</dbReference>
<dbReference type="Gene3D" id="3.30.470.20">
    <property type="entry name" value="ATP-grasp fold, B domain"/>
    <property type="match status" value="1"/>
</dbReference>
<evidence type="ECO:0000313" key="12">
    <source>
        <dbReference type="EMBL" id="MYN46780.1"/>
    </source>
</evidence>
<dbReference type="GO" id="GO:0004363">
    <property type="term" value="F:glutathione synthase activity"/>
    <property type="evidence" value="ECO:0007669"/>
    <property type="project" value="UniProtKB-UniRule"/>
</dbReference>
<dbReference type="UniPathway" id="UPA00142">
    <property type="reaction ID" value="UER00210"/>
</dbReference>
<feature type="domain" description="ATP-grasp" evidence="11">
    <location>
        <begin position="124"/>
        <end position="309"/>
    </location>
</feature>
<dbReference type="InterPro" id="IPR006284">
    <property type="entry name" value="Glut_synth_pro"/>
</dbReference>
<dbReference type="AlphaFoldDB" id="A0A845HZY1"/>
<dbReference type="SUPFAM" id="SSF56059">
    <property type="entry name" value="Glutathione synthetase ATP-binding domain-like"/>
    <property type="match status" value="1"/>
</dbReference>
<comment type="cofactor">
    <cofactor evidence="1">
        <name>Mn(2+)</name>
        <dbReference type="ChEBI" id="CHEBI:29035"/>
    </cofactor>
</comment>
<dbReference type="NCBIfam" id="TIGR01380">
    <property type="entry name" value="glut_syn"/>
    <property type="match status" value="1"/>
</dbReference>
<gene>
    <name evidence="10 12" type="primary">gshB</name>
    <name evidence="12" type="ORF">GTP23_17190</name>
</gene>
<dbReference type="Pfam" id="PF02951">
    <property type="entry name" value="GSH-S_N"/>
    <property type="match status" value="1"/>
</dbReference>
<organism evidence="12 13">
    <name type="scientific">Duganella fentianensis</name>
    <dbReference type="NCBI Taxonomy" id="2692177"/>
    <lineage>
        <taxon>Bacteria</taxon>
        <taxon>Pseudomonadati</taxon>
        <taxon>Pseudomonadota</taxon>
        <taxon>Betaproteobacteria</taxon>
        <taxon>Burkholderiales</taxon>
        <taxon>Oxalobacteraceae</taxon>
        <taxon>Telluria group</taxon>
        <taxon>Duganella</taxon>
    </lineage>
</organism>
<protein>
    <recommendedName>
        <fullName evidence="10">Glutathione synthetase</fullName>
        <ecNumber evidence="10">6.3.2.3</ecNumber>
    </recommendedName>
    <alternativeName>
        <fullName evidence="10">GSH synthetase</fullName>
        <shortName evidence="10">GSH-S</shortName>
        <shortName evidence="10">GSHase</shortName>
    </alternativeName>
    <alternativeName>
        <fullName evidence="10">Glutathione synthase</fullName>
    </alternativeName>
</protein>
<keyword evidence="5" id="KW-0479">Metal-binding</keyword>
<evidence type="ECO:0000313" key="13">
    <source>
        <dbReference type="Proteomes" id="UP000444316"/>
    </source>
</evidence>
<dbReference type="Gene3D" id="3.30.1490.20">
    <property type="entry name" value="ATP-grasp fold, A domain"/>
    <property type="match status" value="1"/>
</dbReference>
<evidence type="ECO:0000256" key="3">
    <source>
        <dbReference type="ARBA" id="ARBA00022598"/>
    </source>
</evidence>
<dbReference type="HAMAP" id="MF_00162">
    <property type="entry name" value="GSH_S"/>
    <property type="match status" value="1"/>
</dbReference>
<dbReference type="FunFam" id="3.30.1490.20:FF:000009">
    <property type="entry name" value="Glutathione synthetase"/>
    <property type="match status" value="1"/>
</dbReference>
<evidence type="ECO:0000256" key="6">
    <source>
        <dbReference type="ARBA" id="ARBA00022741"/>
    </source>
</evidence>
<comment type="similarity">
    <text evidence="10">Belongs to the prokaryotic GSH synthase family.</text>
</comment>
<dbReference type="GO" id="GO:0005737">
    <property type="term" value="C:cytoplasm"/>
    <property type="evidence" value="ECO:0007669"/>
    <property type="project" value="TreeGrafter"/>
</dbReference>
<dbReference type="InterPro" id="IPR004215">
    <property type="entry name" value="GSHS_N"/>
</dbReference>
<dbReference type="Gene3D" id="3.40.50.20">
    <property type="match status" value="1"/>
</dbReference>
<evidence type="ECO:0000256" key="10">
    <source>
        <dbReference type="HAMAP-Rule" id="MF_00162"/>
    </source>
</evidence>
<dbReference type="PANTHER" id="PTHR21621">
    <property type="entry name" value="RIBOSOMAL PROTEIN S6 MODIFICATION PROTEIN"/>
    <property type="match status" value="1"/>
</dbReference>
<sequence length="322" mass="34849">MKIAFLADPLASFKTYKDSTYAMMVEAARRGHAVYAFEQRDMALENGRVTARVSAITLTGDASDWYRAAPAEECDLGQFDAIIQRKDPPFDMEYVYGTYLLELAEKQGARVFNKPSAIRDHNEKLSIAQFSEFTAPTLVSSDETRIRAFQQQHGDIILKPLDGMGGSGIFRVTADGMNLGSIIETLTQQGSRTIMAQRYIPAIVKGDKRILVIGGKPVPFALARIPQNGEVRGNLAAGGVGVAQPLSERDYEIANTLGPKLAARGLLLVGLDVIGENLTEVNVTSPTCFQEITAQTGFHVAAMFVDAVEAAVAQELATDTGD</sequence>
<evidence type="ECO:0000256" key="4">
    <source>
        <dbReference type="ARBA" id="ARBA00022684"/>
    </source>
</evidence>
<evidence type="ECO:0000256" key="8">
    <source>
        <dbReference type="ARBA" id="ARBA00022842"/>
    </source>
</evidence>
<dbReference type="EMBL" id="WWCL01000004">
    <property type="protein sequence ID" value="MYN46780.1"/>
    <property type="molecule type" value="Genomic_DNA"/>
</dbReference>
<reference evidence="12" key="1">
    <citation type="submission" date="2019-12" db="EMBL/GenBank/DDBJ databases">
        <title>Novel species isolated from a subtropical stream in China.</title>
        <authorList>
            <person name="Lu H."/>
        </authorList>
    </citation>
    <scope>NUCLEOTIDE SEQUENCE [LARGE SCALE GENOMIC DNA]</scope>
    <source>
        <strain evidence="12">FT93W</strain>
    </source>
</reference>
<evidence type="ECO:0000256" key="1">
    <source>
        <dbReference type="ARBA" id="ARBA00001936"/>
    </source>
</evidence>
<dbReference type="PANTHER" id="PTHR21621:SF4">
    <property type="entry name" value="GLUTATHIONE SYNTHETASE"/>
    <property type="match status" value="1"/>
</dbReference>
<dbReference type="InterPro" id="IPR004218">
    <property type="entry name" value="GSHS_ATP-bd"/>
</dbReference>
<dbReference type="GO" id="GO:0046872">
    <property type="term" value="F:metal ion binding"/>
    <property type="evidence" value="ECO:0007669"/>
    <property type="project" value="UniProtKB-KW"/>
</dbReference>
<name>A0A845HZY1_9BURK</name>
<dbReference type="NCBIfam" id="NF003573">
    <property type="entry name" value="PRK05246.1"/>
    <property type="match status" value="1"/>
</dbReference>
<evidence type="ECO:0000259" key="11">
    <source>
        <dbReference type="PROSITE" id="PS50975"/>
    </source>
</evidence>
<evidence type="ECO:0000256" key="5">
    <source>
        <dbReference type="ARBA" id="ARBA00022723"/>
    </source>
</evidence>
<dbReference type="SUPFAM" id="SSF52440">
    <property type="entry name" value="PreATP-grasp domain"/>
    <property type="match status" value="1"/>
</dbReference>
<dbReference type="InterPro" id="IPR016185">
    <property type="entry name" value="PreATP-grasp_dom_sf"/>
</dbReference>
<keyword evidence="8" id="KW-0460">Magnesium</keyword>
<dbReference type="InterPro" id="IPR011761">
    <property type="entry name" value="ATP-grasp"/>
</dbReference>
<dbReference type="EC" id="6.3.2.3" evidence="10"/>
<keyword evidence="3 10" id="KW-0436">Ligase</keyword>
<evidence type="ECO:0000256" key="9">
    <source>
        <dbReference type="ARBA" id="ARBA00023211"/>
    </source>
</evidence>
<dbReference type="Proteomes" id="UP000444316">
    <property type="component" value="Unassembled WGS sequence"/>
</dbReference>
<keyword evidence="4 10" id="KW-0317">Glutathione biosynthesis</keyword>
<dbReference type="GO" id="GO:0005524">
    <property type="term" value="F:ATP binding"/>
    <property type="evidence" value="ECO:0007669"/>
    <property type="project" value="UniProtKB-UniRule"/>
</dbReference>
<comment type="caution">
    <text evidence="12">The sequence shown here is derived from an EMBL/GenBank/DDBJ whole genome shotgun (WGS) entry which is preliminary data.</text>
</comment>
<dbReference type="RefSeq" id="WP_161036269.1">
    <property type="nucleotide sequence ID" value="NZ_WWCL01000004.1"/>
</dbReference>
<dbReference type="Pfam" id="PF02955">
    <property type="entry name" value="GSH-S_ATP"/>
    <property type="match status" value="1"/>
</dbReference>
<keyword evidence="7 10" id="KW-0067">ATP-binding</keyword>
<evidence type="ECO:0000256" key="2">
    <source>
        <dbReference type="ARBA" id="ARBA00001946"/>
    </source>
</evidence>
<evidence type="ECO:0000256" key="7">
    <source>
        <dbReference type="ARBA" id="ARBA00022840"/>
    </source>
</evidence>